<evidence type="ECO:0000313" key="1">
    <source>
        <dbReference type="EMBL" id="MFB9098479.1"/>
    </source>
</evidence>
<organism evidence="1 2">
    <name type="scientific">Flavobacterium jumunjinense</name>
    <dbReference type="NCBI Taxonomy" id="998845"/>
    <lineage>
        <taxon>Bacteria</taxon>
        <taxon>Pseudomonadati</taxon>
        <taxon>Bacteroidota</taxon>
        <taxon>Flavobacteriia</taxon>
        <taxon>Flavobacteriales</taxon>
        <taxon>Flavobacteriaceae</taxon>
        <taxon>Flavobacterium</taxon>
    </lineage>
</organism>
<reference evidence="1 2" key="1">
    <citation type="submission" date="2024-09" db="EMBL/GenBank/DDBJ databases">
        <authorList>
            <person name="Sun Q."/>
            <person name="Mori K."/>
        </authorList>
    </citation>
    <scope>NUCLEOTIDE SEQUENCE [LARGE SCALE GENOMIC DNA]</scope>
    <source>
        <strain evidence="1 2">CECT 7955</strain>
    </source>
</reference>
<comment type="caution">
    <text evidence="1">The sequence shown here is derived from an EMBL/GenBank/DDBJ whole genome shotgun (WGS) entry which is preliminary data.</text>
</comment>
<evidence type="ECO:0008006" key="3">
    <source>
        <dbReference type="Google" id="ProtNLM"/>
    </source>
</evidence>
<sequence>MRIVLSFIAFVLLISCKKEANSLEIILLKKEIVDSSSIRFPYLQIKNEDAIFFKTNIFQEFLSKDTLRFNELPDGTYELKYLNIFNEEVINKFTLKNNTEKKIKIVYDSIPKNKLYSESLIDNMINGETYKVKMNGRGPASFYSYYKVSMKKRTQYIEVIGKQKKRLELKDIDAIRNFESELFVIKSKANKGSFGRAYFEIFTENDTIMIQGSYGWNGWSNLMYKLNKT</sequence>
<gene>
    <name evidence="1" type="ORF">ACFFVF_18390</name>
</gene>
<keyword evidence="2" id="KW-1185">Reference proteome</keyword>
<dbReference type="PROSITE" id="PS51257">
    <property type="entry name" value="PROKAR_LIPOPROTEIN"/>
    <property type="match status" value="1"/>
</dbReference>
<dbReference type="RefSeq" id="WP_236456365.1">
    <property type="nucleotide sequence ID" value="NZ_CBCSGE010000014.1"/>
</dbReference>
<name>A0ABV5GSW0_9FLAO</name>
<accession>A0ABV5GSW0</accession>
<protein>
    <recommendedName>
        <fullName evidence="3">DUF4397 domain-containing protein</fullName>
    </recommendedName>
</protein>
<dbReference type="EMBL" id="JBHMEY010000089">
    <property type="protein sequence ID" value="MFB9098479.1"/>
    <property type="molecule type" value="Genomic_DNA"/>
</dbReference>
<dbReference type="Proteomes" id="UP001589607">
    <property type="component" value="Unassembled WGS sequence"/>
</dbReference>
<evidence type="ECO:0000313" key="2">
    <source>
        <dbReference type="Proteomes" id="UP001589607"/>
    </source>
</evidence>
<proteinExistence type="predicted"/>